<comment type="caution">
    <text evidence="2">The sequence shown here is derived from an EMBL/GenBank/DDBJ whole genome shotgun (WGS) entry which is preliminary data.</text>
</comment>
<evidence type="ECO:0000313" key="3">
    <source>
        <dbReference type="Proteomes" id="UP000298030"/>
    </source>
</evidence>
<protein>
    <recommendedName>
        <fullName evidence="1">Fungal-type protein kinase domain-containing protein</fullName>
    </recommendedName>
</protein>
<reference evidence="2 3" key="1">
    <citation type="journal article" date="2019" name="Nat. Ecol. Evol.">
        <title>Megaphylogeny resolves global patterns of mushroom evolution.</title>
        <authorList>
            <person name="Varga T."/>
            <person name="Krizsan K."/>
            <person name="Foldi C."/>
            <person name="Dima B."/>
            <person name="Sanchez-Garcia M."/>
            <person name="Sanchez-Ramirez S."/>
            <person name="Szollosi G.J."/>
            <person name="Szarkandi J.G."/>
            <person name="Papp V."/>
            <person name="Albert L."/>
            <person name="Andreopoulos W."/>
            <person name="Angelini C."/>
            <person name="Antonin V."/>
            <person name="Barry K.W."/>
            <person name="Bougher N.L."/>
            <person name="Buchanan P."/>
            <person name="Buyck B."/>
            <person name="Bense V."/>
            <person name="Catcheside P."/>
            <person name="Chovatia M."/>
            <person name="Cooper J."/>
            <person name="Damon W."/>
            <person name="Desjardin D."/>
            <person name="Finy P."/>
            <person name="Geml J."/>
            <person name="Haridas S."/>
            <person name="Hughes K."/>
            <person name="Justo A."/>
            <person name="Karasinski D."/>
            <person name="Kautmanova I."/>
            <person name="Kiss B."/>
            <person name="Kocsube S."/>
            <person name="Kotiranta H."/>
            <person name="LaButti K.M."/>
            <person name="Lechner B.E."/>
            <person name="Liimatainen K."/>
            <person name="Lipzen A."/>
            <person name="Lukacs Z."/>
            <person name="Mihaltcheva S."/>
            <person name="Morgado L.N."/>
            <person name="Niskanen T."/>
            <person name="Noordeloos M.E."/>
            <person name="Ohm R.A."/>
            <person name="Ortiz-Santana B."/>
            <person name="Ovrebo C."/>
            <person name="Racz N."/>
            <person name="Riley R."/>
            <person name="Savchenko A."/>
            <person name="Shiryaev A."/>
            <person name="Soop K."/>
            <person name="Spirin V."/>
            <person name="Szebenyi C."/>
            <person name="Tomsovsky M."/>
            <person name="Tulloss R.E."/>
            <person name="Uehling J."/>
            <person name="Grigoriev I.V."/>
            <person name="Vagvolgyi C."/>
            <person name="Papp T."/>
            <person name="Martin F.M."/>
            <person name="Miettinen O."/>
            <person name="Hibbett D.S."/>
            <person name="Nagy L.G."/>
        </authorList>
    </citation>
    <scope>NUCLEOTIDE SEQUENCE [LARGE SCALE GENOMIC DNA]</scope>
    <source>
        <strain evidence="2 3">FP101781</strain>
    </source>
</reference>
<dbReference type="OrthoDB" id="5584477at2759"/>
<keyword evidence="3" id="KW-1185">Reference proteome</keyword>
<gene>
    <name evidence="2" type="ORF">FA13DRAFT_1174664</name>
</gene>
<sequence>MTDASSEKGKVFDLIDKNPVSQSHHIHGNATVSWAVRDRKPKVPTQTELFVKDSWSSAGRTEEWKLLARANDAKIKGVCKMIWHKDRRAEISQFRDGNQFFNRVFSRIVMEMYGKEIHRFTSAVQFSRSLAGCCRW</sequence>
<dbReference type="Proteomes" id="UP000298030">
    <property type="component" value="Unassembled WGS sequence"/>
</dbReference>
<dbReference type="Pfam" id="PF17667">
    <property type="entry name" value="Pkinase_fungal"/>
    <property type="match status" value="1"/>
</dbReference>
<evidence type="ECO:0000259" key="1">
    <source>
        <dbReference type="Pfam" id="PF17667"/>
    </source>
</evidence>
<feature type="domain" description="Fungal-type protein kinase" evidence="1">
    <location>
        <begin position="15"/>
        <end position="87"/>
    </location>
</feature>
<dbReference type="EMBL" id="QPFP01000058">
    <property type="protein sequence ID" value="TEB25228.1"/>
    <property type="molecule type" value="Genomic_DNA"/>
</dbReference>
<dbReference type="InterPro" id="IPR040976">
    <property type="entry name" value="Pkinase_fungal"/>
</dbReference>
<dbReference type="AlphaFoldDB" id="A0A4Y7SU97"/>
<evidence type="ECO:0000313" key="2">
    <source>
        <dbReference type="EMBL" id="TEB25228.1"/>
    </source>
</evidence>
<name>A0A4Y7SU97_COPMI</name>
<accession>A0A4Y7SU97</accession>
<proteinExistence type="predicted"/>
<organism evidence="2 3">
    <name type="scientific">Coprinellus micaceus</name>
    <name type="common">Glistening ink-cap mushroom</name>
    <name type="synonym">Coprinus micaceus</name>
    <dbReference type="NCBI Taxonomy" id="71717"/>
    <lineage>
        <taxon>Eukaryota</taxon>
        <taxon>Fungi</taxon>
        <taxon>Dikarya</taxon>
        <taxon>Basidiomycota</taxon>
        <taxon>Agaricomycotina</taxon>
        <taxon>Agaricomycetes</taxon>
        <taxon>Agaricomycetidae</taxon>
        <taxon>Agaricales</taxon>
        <taxon>Agaricineae</taxon>
        <taxon>Psathyrellaceae</taxon>
        <taxon>Coprinellus</taxon>
    </lineage>
</organism>